<evidence type="ECO:0000313" key="2">
    <source>
        <dbReference type="Proteomes" id="UP000245626"/>
    </source>
</evidence>
<dbReference type="EMBL" id="KZ819869">
    <property type="protein sequence ID" value="PWN51119.1"/>
    <property type="molecule type" value="Genomic_DNA"/>
</dbReference>
<sequence length="1463" mass="153516">MKARINRTATLAWSPAALQSSNPYIATGTVAGALDESFSNESVLELWQPGYAGDAQSPAIQNGSAEELGPLGSVTTSARFNRLAWGHVAAGRPKGLLAAGLENGELGIWDADKILKGEQAESQIMKNTNHTGPVRGLDFNPIQSNLLSSGAINGEIFIWDLNSPGKPYSPGSRSQKLDEITSLAWNCQVPHVLATSSSSGYTVVWDLKGKREVVALQYGGGAGTAGGSLGHGMNGIGGALAAGGRRGMSAVCWHPDTPTRLVTASEDDSSPVIMLWDLRNSRAPEKIMTGHDKGVLSVSWCKQDADLLLSCGKDNRTIAWNPQTCEIVGELPSSTNWSFEVQWCPRNPDMLATASFDGKIGVHSLQATNAVEQDVGVPAPAADGFDIFNMPSQVEAPSKGLSLKQPPKWLRRPISATFGFGGQLVSTSNLAGPSGKTQSNVVHLRDVVTEPSIVQRATKLQQALESQSLAEFCDERSRDPTTRPDDVANWKALQTLFRADSRDELVTLLGFSKEDVAAKVADAIAAFKPSEATATSATETGKPETAEQAVAAHEPVVSFADEPETSELGGAPSELTTDGVPDASSSEFGTEATKANEAESEVTEPSLFGDDSAAPNGTAGADFFNSISSAETAPPVRSALPDHILAAARNDVAPGSSAGATAGSPGPSSVASDVGRNSTFRIYPSEESEADKLITRALVLGDFESAVSLCISSERFADAILLAVRGGPELLAKTQRAYFERRTTSLPYLRLFQSIVSDDLSDVVQNADLNEWQEIFVVLCTFAKQDEFGNLAEQLGQRLEFQYASARGSSSDTKAKDFRKNAVLCYLAAGKLEKVASMWIDEMNEEELAIRSGSRPEAENGSLYSAHAEALQTFMEKITVFQNAVNYVDVDLQQPTRDELVAETGARTYKLAALYDRIHEYVDLLADQGLIAPALKYVDQTPADYRPKGASQVGSTEGSSNGSYSSVDARERLLLADQARSSGSAAAATAAPATNQRTAPSTSYGSYGSYQNTTSQVPSVPQVPSLQLNTSNDPYAAAATPVVQNQAQPSQSQSRYAPVIPVPPVGGAIEQQQQQPVANAYSSYSQPVGAQSAYSQQPSYTQQPIVPPPPPIGFTPATSQQSLPPPPPLKRDASGWNDVPEGIAAPRRTTSAMGQKAQAITSPFPNSPSSTPGPGQYGAAPPQGPPRGLTPSRGFASPPPPQGPPMGSSAYGPRPGMGPGQGQGLRQQPPTGPPGPPPKSGQAGPPGPSNVLAAPPAGPYGPAPGQIHQQQPPPQHSPYGRPPPGGAGPGQYGAPGQMQNQARPPPPPGQAQAPGFPPPGTAGPMRTGTPGAGAGAPRSATPGVKAAPPSKYPPGDRTHIPEAHKPIVAVLSRELARLKQTAPPAQKRMVDDTDRRLNILFDNINCGTVDQKIVNGLMQLIGAIEARNQQAALQIHLQLATSASGDISAALVGVKMLISRMGQ</sequence>
<gene>
    <name evidence="1" type="ORF">IE53DRAFT_314480</name>
</gene>
<organism evidence="1 2">
    <name type="scientific">Violaceomyces palustris</name>
    <dbReference type="NCBI Taxonomy" id="1673888"/>
    <lineage>
        <taxon>Eukaryota</taxon>
        <taxon>Fungi</taxon>
        <taxon>Dikarya</taxon>
        <taxon>Basidiomycota</taxon>
        <taxon>Ustilaginomycotina</taxon>
        <taxon>Ustilaginomycetes</taxon>
        <taxon>Violaceomycetales</taxon>
        <taxon>Violaceomycetaceae</taxon>
        <taxon>Violaceomyces</taxon>
    </lineage>
</organism>
<name>A0ACD0NZ70_9BASI</name>
<proteinExistence type="predicted"/>
<reference evidence="1 2" key="1">
    <citation type="journal article" date="2018" name="Mol. Biol. Evol.">
        <title>Broad Genomic Sampling Reveals a Smut Pathogenic Ancestry of the Fungal Clade Ustilaginomycotina.</title>
        <authorList>
            <person name="Kijpornyongpan T."/>
            <person name="Mondo S.J."/>
            <person name="Barry K."/>
            <person name="Sandor L."/>
            <person name="Lee J."/>
            <person name="Lipzen A."/>
            <person name="Pangilinan J."/>
            <person name="LaButti K."/>
            <person name="Hainaut M."/>
            <person name="Henrissat B."/>
            <person name="Grigoriev I.V."/>
            <person name="Spatafora J.W."/>
            <person name="Aime M.C."/>
        </authorList>
    </citation>
    <scope>NUCLEOTIDE SEQUENCE [LARGE SCALE GENOMIC DNA]</scope>
    <source>
        <strain evidence="1 2">SA 807</strain>
    </source>
</reference>
<protein>
    <submittedName>
        <fullName evidence="1">Uncharacterized protein</fullName>
    </submittedName>
</protein>
<dbReference type="Proteomes" id="UP000245626">
    <property type="component" value="Unassembled WGS sequence"/>
</dbReference>
<accession>A0ACD0NZ70</accession>
<keyword evidence="2" id="KW-1185">Reference proteome</keyword>
<evidence type="ECO:0000313" key="1">
    <source>
        <dbReference type="EMBL" id="PWN51119.1"/>
    </source>
</evidence>